<protein>
    <submittedName>
        <fullName evidence="2">Uncharacterized protein</fullName>
    </submittedName>
</protein>
<feature type="region of interest" description="Disordered" evidence="1">
    <location>
        <begin position="65"/>
        <end position="84"/>
    </location>
</feature>
<sequence>MLADNLPFDDFAHKLSVIVLALAYTPDVQELFLVSQGGEAVGVGSVGGSSRFGVVTGNAWIGRPGSVGYNRDVEPHGNQANVRK</sequence>
<evidence type="ECO:0000313" key="2">
    <source>
        <dbReference type="EMBL" id="CAL1580490.1"/>
    </source>
</evidence>
<dbReference type="Proteomes" id="UP001497482">
    <property type="component" value="Chromosome 14"/>
</dbReference>
<proteinExistence type="predicted"/>
<gene>
    <name evidence="2" type="ORF">KC01_LOCUS11322</name>
</gene>
<dbReference type="AlphaFoldDB" id="A0AAV2JSM7"/>
<keyword evidence="3" id="KW-1185">Reference proteome</keyword>
<dbReference type="EMBL" id="OZ035836">
    <property type="protein sequence ID" value="CAL1580490.1"/>
    <property type="molecule type" value="Genomic_DNA"/>
</dbReference>
<organism evidence="2 3">
    <name type="scientific">Knipowitschia caucasica</name>
    <name type="common">Caucasian dwarf goby</name>
    <name type="synonym">Pomatoschistus caucasicus</name>
    <dbReference type="NCBI Taxonomy" id="637954"/>
    <lineage>
        <taxon>Eukaryota</taxon>
        <taxon>Metazoa</taxon>
        <taxon>Chordata</taxon>
        <taxon>Craniata</taxon>
        <taxon>Vertebrata</taxon>
        <taxon>Euteleostomi</taxon>
        <taxon>Actinopterygii</taxon>
        <taxon>Neopterygii</taxon>
        <taxon>Teleostei</taxon>
        <taxon>Neoteleostei</taxon>
        <taxon>Acanthomorphata</taxon>
        <taxon>Gobiaria</taxon>
        <taxon>Gobiiformes</taxon>
        <taxon>Gobioidei</taxon>
        <taxon>Gobiidae</taxon>
        <taxon>Gobiinae</taxon>
        <taxon>Knipowitschia</taxon>
    </lineage>
</organism>
<accession>A0AAV2JSM7</accession>
<evidence type="ECO:0000313" key="3">
    <source>
        <dbReference type="Proteomes" id="UP001497482"/>
    </source>
</evidence>
<evidence type="ECO:0000256" key="1">
    <source>
        <dbReference type="SAM" id="MobiDB-lite"/>
    </source>
</evidence>
<reference evidence="2 3" key="1">
    <citation type="submission" date="2024-04" db="EMBL/GenBank/DDBJ databases">
        <authorList>
            <person name="Waldvogel A.-M."/>
            <person name="Schoenle A."/>
        </authorList>
    </citation>
    <scope>NUCLEOTIDE SEQUENCE [LARGE SCALE GENOMIC DNA]</scope>
</reference>
<name>A0AAV2JSM7_KNICA</name>